<proteinExistence type="predicted"/>
<dbReference type="AlphaFoldDB" id="A0A5B9PEP4"/>
<dbReference type="Gene3D" id="3.10.350.10">
    <property type="entry name" value="LysM domain"/>
    <property type="match status" value="1"/>
</dbReference>
<dbReference type="Proteomes" id="UP000322214">
    <property type="component" value="Chromosome"/>
</dbReference>
<feature type="region of interest" description="Disordered" evidence="1">
    <location>
        <begin position="274"/>
        <end position="316"/>
    </location>
</feature>
<name>A0A5B9PEP4_9BACT</name>
<accession>A0A5B9PEP4</accession>
<dbReference type="OrthoDB" id="292277at2"/>
<dbReference type="STRING" id="980251.GCA_001642875_04411"/>
<feature type="region of interest" description="Disordered" evidence="1">
    <location>
        <begin position="332"/>
        <end position="365"/>
    </location>
</feature>
<dbReference type="InterPro" id="IPR018392">
    <property type="entry name" value="LysM"/>
</dbReference>
<evidence type="ECO:0000313" key="4">
    <source>
        <dbReference type="Proteomes" id="UP000322214"/>
    </source>
</evidence>
<feature type="domain" description="LysM" evidence="2">
    <location>
        <begin position="391"/>
        <end position="440"/>
    </location>
</feature>
<evidence type="ECO:0000259" key="2">
    <source>
        <dbReference type="PROSITE" id="PS51782"/>
    </source>
</evidence>
<dbReference type="KEGG" id="mff:MFFC18_35410"/>
<reference evidence="3 4" key="1">
    <citation type="submission" date="2019-08" db="EMBL/GenBank/DDBJ databases">
        <title>Deep-cultivation of Planctomycetes and their phenomic and genomic characterization uncovers novel biology.</title>
        <authorList>
            <person name="Wiegand S."/>
            <person name="Jogler M."/>
            <person name="Boedeker C."/>
            <person name="Pinto D."/>
            <person name="Vollmers J."/>
            <person name="Rivas-Marin E."/>
            <person name="Kohn T."/>
            <person name="Peeters S.H."/>
            <person name="Heuer A."/>
            <person name="Rast P."/>
            <person name="Oberbeckmann S."/>
            <person name="Bunk B."/>
            <person name="Jeske O."/>
            <person name="Meyerdierks A."/>
            <person name="Storesund J.E."/>
            <person name="Kallscheuer N."/>
            <person name="Luecker S."/>
            <person name="Lage O.M."/>
            <person name="Pohl T."/>
            <person name="Merkel B.J."/>
            <person name="Hornburger P."/>
            <person name="Mueller R.-W."/>
            <person name="Bruemmer F."/>
            <person name="Labrenz M."/>
            <person name="Spormann A.M."/>
            <person name="Op den Camp H."/>
            <person name="Overmann J."/>
            <person name="Amann R."/>
            <person name="Jetten M.S.M."/>
            <person name="Mascher T."/>
            <person name="Medema M.H."/>
            <person name="Devos D.P."/>
            <person name="Kaster A.-K."/>
            <person name="Ovreas L."/>
            <person name="Rohde M."/>
            <person name="Galperin M.Y."/>
            <person name="Jogler C."/>
        </authorList>
    </citation>
    <scope>NUCLEOTIDE SEQUENCE [LARGE SCALE GENOMIC DNA]</scope>
    <source>
        <strain evidence="3 4">FC18</strain>
    </source>
</reference>
<dbReference type="RefSeq" id="WP_148618937.1">
    <property type="nucleotide sequence ID" value="NZ_CP042912.1"/>
</dbReference>
<evidence type="ECO:0000313" key="3">
    <source>
        <dbReference type="EMBL" id="QEG23640.1"/>
    </source>
</evidence>
<dbReference type="CDD" id="cd00118">
    <property type="entry name" value="LysM"/>
    <property type="match status" value="1"/>
</dbReference>
<dbReference type="PROSITE" id="PS51782">
    <property type="entry name" value="LYSM"/>
    <property type="match status" value="1"/>
</dbReference>
<sequence>MGSFQQILMGATCLAAAFFFGSYLHNRPAENEQEIPRQAATADPLDSILAFGKRPVSHSPALNTHAENLNTLASLQPSPVVSQVPASHGMPAIDPSERVPVVSSTTQPVKTQRRNPSVVPAATRKPVVPDFSELASRFRSTPLALSEETGGDPEGVVHESERVPFSNVFEAPKMVVRQPENAQPENAQPEKVQPFGEQPGSMVATPLRDIASEVDRIEDSIRGEFSAVVPDSGRWRVNRDKAIDQFRSVGQTPKQDNVSRETIEDVISRRSADWLKEDQSKEASRETWATNPPRDSWTKARRHEVTQQAARRNRDILDIEDPGNRFQSVLTEPEEMAPPAPETETAYYTPTQQRQDSLPPRRQPQHRLRPVNVGVDSNWSHRSNIQSQFANRYTIQPGDTLQSISIQFYGSADYYVEIYKANREVLDRITASPAGIEIEIPNLNN</sequence>
<feature type="region of interest" description="Disordered" evidence="1">
    <location>
        <begin position="81"/>
        <end position="120"/>
    </location>
</feature>
<feature type="region of interest" description="Disordered" evidence="1">
    <location>
        <begin position="180"/>
        <end position="200"/>
    </location>
</feature>
<keyword evidence="4" id="KW-1185">Reference proteome</keyword>
<evidence type="ECO:0000256" key="1">
    <source>
        <dbReference type="SAM" id="MobiDB-lite"/>
    </source>
</evidence>
<organism evidence="3 4">
    <name type="scientific">Mariniblastus fucicola</name>
    <dbReference type="NCBI Taxonomy" id="980251"/>
    <lineage>
        <taxon>Bacteria</taxon>
        <taxon>Pseudomonadati</taxon>
        <taxon>Planctomycetota</taxon>
        <taxon>Planctomycetia</taxon>
        <taxon>Pirellulales</taxon>
        <taxon>Pirellulaceae</taxon>
        <taxon>Mariniblastus</taxon>
    </lineage>
</organism>
<dbReference type="InterPro" id="IPR036779">
    <property type="entry name" value="LysM_dom_sf"/>
</dbReference>
<feature type="compositionally biased region" description="Low complexity" evidence="1">
    <location>
        <begin position="342"/>
        <end position="351"/>
    </location>
</feature>
<dbReference type="EMBL" id="CP042912">
    <property type="protein sequence ID" value="QEG23640.1"/>
    <property type="molecule type" value="Genomic_DNA"/>
</dbReference>
<feature type="compositionally biased region" description="Basic and acidic residues" evidence="1">
    <location>
        <begin position="274"/>
        <end position="285"/>
    </location>
</feature>
<gene>
    <name evidence="3" type="ORF">MFFC18_35410</name>
</gene>
<protein>
    <submittedName>
        <fullName evidence="3">LysM domain/BON superfamily protein</fullName>
    </submittedName>
</protein>